<name>A0A1I4RLR2_ECTMO</name>
<dbReference type="InterPro" id="IPR027463">
    <property type="entry name" value="AcrB_DN_DC_subdom"/>
</dbReference>
<dbReference type="OrthoDB" id="9757940at2"/>
<keyword evidence="1" id="KW-0812">Transmembrane</keyword>
<feature type="transmembrane region" description="Helical" evidence="1">
    <location>
        <begin position="433"/>
        <end position="452"/>
    </location>
</feature>
<accession>A0A1I4RLR2</accession>
<feature type="transmembrane region" description="Helical" evidence="1">
    <location>
        <begin position="362"/>
        <end position="382"/>
    </location>
</feature>
<dbReference type="SUPFAM" id="SSF82714">
    <property type="entry name" value="Multidrug efflux transporter AcrB TolC docking domain, DN and DC subdomains"/>
    <property type="match status" value="2"/>
</dbReference>
<feature type="transmembrane region" description="Helical" evidence="1">
    <location>
        <begin position="464"/>
        <end position="487"/>
    </location>
</feature>
<dbReference type="PANTHER" id="PTHR32063">
    <property type="match status" value="1"/>
</dbReference>
<dbReference type="RefSeq" id="WP_090485381.1">
    <property type="nucleotide sequence ID" value="NZ_FOUO01000008.1"/>
</dbReference>
<dbReference type="Gene3D" id="3.30.2090.10">
    <property type="entry name" value="Multidrug efflux transporter AcrB TolC docking domain, DN and DC subdomains"/>
    <property type="match status" value="2"/>
</dbReference>
<keyword evidence="3" id="KW-1185">Reference proteome</keyword>
<dbReference type="Gene3D" id="1.20.1640.10">
    <property type="entry name" value="Multidrug efflux transporter AcrB transmembrane domain"/>
    <property type="match status" value="2"/>
</dbReference>
<protein>
    <submittedName>
        <fullName evidence="2">Multidrug efflux pump subunit AcrB</fullName>
    </submittedName>
</protein>
<feature type="transmembrane region" description="Helical" evidence="1">
    <location>
        <begin position="880"/>
        <end position="900"/>
    </location>
</feature>
<keyword evidence="1" id="KW-1133">Transmembrane helix</keyword>
<evidence type="ECO:0000313" key="2">
    <source>
        <dbReference type="EMBL" id="SFM52910.1"/>
    </source>
</evidence>
<feature type="transmembrane region" description="Helical" evidence="1">
    <location>
        <begin position="983"/>
        <end position="1006"/>
    </location>
</feature>
<feature type="transmembrane region" description="Helical" evidence="1">
    <location>
        <begin position="388"/>
        <end position="412"/>
    </location>
</feature>
<dbReference type="SUPFAM" id="SSF82866">
    <property type="entry name" value="Multidrug efflux transporter AcrB transmembrane domain"/>
    <property type="match status" value="2"/>
</dbReference>
<dbReference type="Proteomes" id="UP000199556">
    <property type="component" value="Unassembled WGS sequence"/>
</dbReference>
<dbReference type="PANTHER" id="PTHR32063:SF18">
    <property type="entry name" value="CATION EFFLUX SYSTEM PROTEIN"/>
    <property type="match status" value="1"/>
</dbReference>
<evidence type="ECO:0000256" key="1">
    <source>
        <dbReference type="SAM" id="Phobius"/>
    </source>
</evidence>
<dbReference type="STRING" id="195064.SAMN05421721_10867"/>
<dbReference type="SUPFAM" id="SSF82693">
    <property type="entry name" value="Multidrug efflux transporter AcrB pore domain, PN1, PN2, PC1 and PC2 subdomains"/>
    <property type="match status" value="3"/>
</dbReference>
<feature type="transmembrane region" description="Helical" evidence="1">
    <location>
        <begin position="336"/>
        <end position="355"/>
    </location>
</feature>
<dbReference type="Gene3D" id="3.30.70.1320">
    <property type="entry name" value="Multidrug efflux transporter AcrB pore domain like"/>
    <property type="match status" value="1"/>
</dbReference>
<dbReference type="GO" id="GO:0042910">
    <property type="term" value="F:xenobiotic transmembrane transporter activity"/>
    <property type="evidence" value="ECO:0007669"/>
    <property type="project" value="TreeGrafter"/>
</dbReference>
<feature type="transmembrane region" description="Helical" evidence="1">
    <location>
        <begin position="906"/>
        <end position="927"/>
    </location>
</feature>
<feature type="transmembrane region" description="Helical" evidence="1">
    <location>
        <begin position="523"/>
        <end position="547"/>
    </location>
</feature>
<evidence type="ECO:0000313" key="3">
    <source>
        <dbReference type="Proteomes" id="UP000199556"/>
    </source>
</evidence>
<sequence length="1012" mass="110254">MNPAQWAIRNGRLLGFVVLLLVVVGLVAYTRLGQLEDPDFTVRTALVYAQYPGADALRVEQEVTEPLELRIQQMGSLQQVQSVSRDGRALIFVDIQEGRPPEAMEQIWDELRQKVEAAVPDLPPEVRGPFVNDEYGDVYALLLALTGEGYDHAVLDEVADDVRRALLRVPGVAKVELFGARGERVFVETSRDRIAELGLHPGQVVQALQDQNGVEPSGFVEMGPRRLRMDASGAFDSLEALRNLSIRSPESGDLVYLRDFAQVHRGFADPPEALLRFQGQPALALGIVPVEGANVVDLGAAVKDRLQDLEATLPAGMAFGVIADQPRQVQAAVGDFMVNLVTAVVIVIGVLLLSLGLRTGLIVGAGVPFTILATFIAMWITGIDLHRVSLGALVIVLGMMVDNAIVVAEMIVVRMQQGMDRLQAAARTVAETAWPLLAATLIAVLAFSPIALTQTATGEFTRSLFWVVGFSLLISWVLAITVTPLMCHLGIKAPARGGGDPYGGRGFALFRRLLEAVLRHRRWALAGMLGLMILAVAGMALVPQIFFPPAQRAQFLVDYWLPEGSRIQQTAEDMAEIEDWLARRDGVESVTAFIGEGAPRFYLPMLPENPNPAFGQILVNLSDVKALDRVMAETGAFVGGRFPDAEPRIRPMQLGEPVRYPIQLRIIGPDREVLRTQGERLMGRIEGMPGLQHVRLDWRNRTPHLRVEVDQERARRAGVTSRDIARALDTGFSGRAIGVYHEGDERIPIVWRFPLAERTDPARVETMPVWPASGGPAVPLMQVAEVSLAMDDAVIWRMDRERALSLQMDLVPGATAHRVLQDLKARLAEVDLPAGYRLQWDGEPVEAMEAQAGVLQPAPVVFGLMALVLMAQFNSYRRSLIILLTVPLGIVGVALGLLLFRQPFGFMALLGVMSLSGMIIKNAIVLVEQIDLEAGRNGNAYSALVDAAVSRVRPVLLAAATTVLGMLPLALSGPFWAPMAIAIMFGLALASLLTLVAVPLFYAVLFRVRPAS</sequence>
<gene>
    <name evidence="2" type="ORF">SAMN05421721_10867</name>
</gene>
<proteinExistence type="predicted"/>
<keyword evidence="1" id="KW-0472">Membrane</keyword>
<feature type="transmembrane region" description="Helical" evidence="1">
    <location>
        <begin position="955"/>
        <end position="977"/>
    </location>
</feature>
<dbReference type="Pfam" id="PF00873">
    <property type="entry name" value="ACR_tran"/>
    <property type="match status" value="1"/>
</dbReference>
<dbReference type="Gene3D" id="3.30.70.1440">
    <property type="entry name" value="Multidrug efflux transporter AcrB pore domain"/>
    <property type="match status" value="1"/>
</dbReference>
<dbReference type="GO" id="GO:0005886">
    <property type="term" value="C:plasma membrane"/>
    <property type="evidence" value="ECO:0007669"/>
    <property type="project" value="TreeGrafter"/>
</dbReference>
<dbReference type="InterPro" id="IPR001036">
    <property type="entry name" value="Acrflvin-R"/>
</dbReference>
<feature type="transmembrane region" description="Helical" evidence="1">
    <location>
        <begin position="854"/>
        <end position="873"/>
    </location>
</feature>
<organism evidence="2 3">
    <name type="scientific">Ectothiorhodospira mobilis</name>
    <dbReference type="NCBI Taxonomy" id="195064"/>
    <lineage>
        <taxon>Bacteria</taxon>
        <taxon>Pseudomonadati</taxon>
        <taxon>Pseudomonadota</taxon>
        <taxon>Gammaproteobacteria</taxon>
        <taxon>Chromatiales</taxon>
        <taxon>Ectothiorhodospiraceae</taxon>
        <taxon>Ectothiorhodospira</taxon>
    </lineage>
</organism>
<reference evidence="2 3" key="1">
    <citation type="submission" date="2016-10" db="EMBL/GenBank/DDBJ databases">
        <authorList>
            <person name="de Groot N.N."/>
        </authorList>
    </citation>
    <scope>NUCLEOTIDE SEQUENCE [LARGE SCALE GENOMIC DNA]</scope>
    <source>
        <strain evidence="2 3">DSM 4180</strain>
    </source>
</reference>
<dbReference type="PRINTS" id="PR00702">
    <property type="entry name" value="ACRIFLAVINRP"/>
</dbReference>
<dbReference type="Gene3D" id="3.30.70.1430">
    <property type="entry name" value="Multidrug efflux transporter AcrB pore domain"/>
    <property type="match status" value="2"/>
</dbReference>
<dbReference type="AlphaFoldDB" id="A0A1I4RLR2"/>
<dbReference type="EMBL" id="FOUO01000008">
    <property type="protein sequence ID" value="SFM52910.1"/>
    <property type="molecule type" value="Genomic_DNA"/>
</dbReference>